<dbReference type="EnsemblMetazoa" id="GPPI043105-RA">
    <property type="protein sequence ID" value="GPPI043105-PA"/>
    <property type="gene ID" value="GPPI043105"/>
</dbReference>
<sequence length="133" mass="15276">MEEGDFWESFEISENESDNEIQSEYSDTDSSDDSDIIVQKKRKVYVIESDTHDIGSYSEEIDEDDDNWQDITESDEVPVDAPTQKSHRVVALLSKKTLGMFRDIPSHTCEKRYTSESAEYLILDMATMLNFGS</sequence>
<protein>
    <submittedName>
        <fullName evidence="2">Uncharacterized protein</fullName>
    </submittedName>
</protein>
<reference evidence="3" key="1">
    <citation type="submission" date="2015-01" db="EMBL/GenBank/DDBJ databases">
        <authorList>
            <person name="Aksoy S."/>
            <person name="Warren W."/>
            <person name="Wilson R.K."/>
        </authorList>
    </citation>
    <scope>NUCLEOTIDE SEQUENCE [LARGE SCALE GENOMIC DNA]</scope>
    <source>
        <strain evidence="3">IAEA</strain>
    </source>
</reference>
<dbReference type="AlphaFoldDB" id="A0A1B0BX13"/>
<proteinExistence type="predicted"/>
<evidence type="ECO:0000313" key="2">
    <source>
        <dbReference type="EnsemblMetazoa" id="GPPI043105-PA"/>
    </source>
</evidence>
<dbReference type="EMBL" id="JXJN01022027">
    <property type="status" value="NOT_ANNOTATED_CDS"/>
    <property type="molecule type" value="Genomic_DNA"/>
</dbReference>
<feature type="region of interest" description="Disordered" evidence="1">
    <location>
        <begin position="1"/>
        <end position="33"/>
    </location>
</feature>
<keyword evidence="3" id="KW-1185">Reference proteome</keyword>
<dbReference type="VEuPathDB" id="VectorBase:GPPI043105"/>
<name>A0A1B0BX13_9MUSC</name>
<dbReference type="Proteomes" id="UP000092460">
    <property type="component" value="Unassembled WGS sequence"/>
</dbReference>
<reference evidence="2" key="2">
    <citation type="submission" date="2020-05" db="UniProtKB">
        <authorList>
            <consortium name="EnsemblMetazoa"/>
        </authorList>
    </citation>
    <scope>IDENTIFICATION</scope>
    <source>
        <strain evidence="2">IAEA</strain>
    </source>
</reference>
<evidence type="ECO:0000256" key="1">
    <source>
        <dbReference type="SAM" id="MobiDB-lite"/>
    </source>
</evidence>
<organism evidence="2 3">
    <name type="scientific">Glossina palpalis gambiensis</name>
    <dbReference type="NCBI Taxonomy" id="67801"/>
    <lineage>
        <taxon>Eukaryota</taxon>
        <taxon>Metazoa</taxon>
        <taxon>Ecdysozoa</taxon>
        <taxon>Arthropoda</taxon>
        <taxon>Hexapoda</taxon>
        <taxon>Insecta</taxon>
        <taxon>Pterygota</taxon>
        <taxon>Neoptera</taxon>
        <taxon>Endopterygota</taxon>
        <taxon>Diptera</taxon>
        <taxon>Brachycera</taxon>
        <taxon>Muscomorpha</taxon>
        <taxon>Hippoboscoidea</taxon>
        <taxon>Glossinidae</taxon>
        <taxon>Glossina</taxon>
    </lineage>
</organism>
<evidence type="ECO:0000313" key="3">
    <source>
        <dbReference type="Proteomes" id="UP000092460"/>
    </source>
</evidence>
<accession>A0A1B0BX13</accession>